<evidence type="ECO:0000256" key="7">
    <source>
        <dbReference type="ARBA" id="ARBA00022729"/>
    </source>
</evidence>
<dbReference type="GO" id="GO:0006508">
    <property type="term" value="P:proteolysis"/>
    <property type="evidence" value="ECO:0007669"/>
    <property type="project" value="UniProtKB-KW"/>
</dbReference>
<dbReference type="SMART" id="SM00631">
    <property type="entry name" value="Zn_pept"/>
    <property type="match status" value="1"/>
</dbReference>
<feature type="domain" description="Peptidase M14" evidence="13">
    <location>
        <begin position="129"/>
        <end position="469"/>
    </location>
</feature>
<keyword evidence="7" id="KW-0732">Signal</keyword>
<dbReference type="InterPro" id="IPR000988">
    <property type="entry name" value="Ribosomal_eL24-rel_N"/>
</dbReference>
<gene>
    <name evidence="14" type="ORF">GPM918_LOCUS723</name>
    <name evidence="15" type="ORF">SRO942_LOCUS724</name>
</gene>
<evidence type="ECO:0000256" key="4">
    <source>
        <dbReference type="ARBA" id="ARBA00022645"/>
    </source>
</evidence>
<dbReference type="FunFam" id="2.30.170.20:FF:000001">
    <property type="entry name" value="probable ribosome biogenesis protein RLP24"/>
    <property type="match status" value="1"/>
</dbReference>
<evidence type="ECO:0000256" key="11">
    <source>
        <dbReference type="ARBA" id="ARBA00039784"/>
    </source>
</evidence>
<evidence type="ECO:0000256" key="6">
    <source>
        <dbReference type="ARBA" id="ARBA00022723"/>
    </source>
</evidence>
<dbReference type="InterPro" id="IPR011017">
    <property type="entry name" value="TRASH_dom"/>
</dbReference>
<dbReference type="PANTHER" id="PTHR11705:SF91">
    <property type="entry name" value="FI01817P-RELATED"/>
    <property type="match status" value="1"/>
</dbReference>
<dbReference type="PANTHER" id="PTHR11705">
    <property type="entry name" value="PROTEASE FAMILY M14 CARBOXYPEPTIDASE A,B"/>
    <property type="match status" value="1"/>
</dbReference>
<dbReference type="GO" id="GO:0004181">
    <property type="term" value="F:metallocarboxypeptidase activity"/>
    <property type="evidence" value="ECO:0007669"/>
    <property type="project" value="InterPro"/>
</dbReference>
<dbReference type="InterPro" id="IPR038630">
    <property type="entry name" value="L24e/L24_sf"/>
</dbReference>
<dbReference type="Gene3D" id="3.40.630.10">
    <property type="entry name" value="Zn peptidases"/>
    <property type="match status" value="1"/>
</dbReference>
<evidence type="ECO:0000256" key="8">
    <source>
        <dbReference type="ARBA" id="ARBA00022801"/>
    </source>
</evidence>
<evidence type="ECO:0000256" key="10">
    <source>
        <dbReference type="ARBA" id="ARBA00023049"/>
    </source>
</evidence>
<keyword evidence="9" id="KW-0862">Zinc</keyword>
<evidence type="ECO:0000256" key="9">
    <source>
        <dbReference type="ARBA" id="ARBA00022833"/>
    </source>
</evidence>
<dbReference type="EMBL" id="CAJNOQ010000060">
    <property type="protein sequence ID" value="CAF0749157.1"/>
    <property type="molecule type" value="Genomic_DNA"/>
</dbReference>
<feature type="active site" description="Proton donor/acceptor" evidence="12">
    <location>
        <position position="418"/>
    </location>
</feature>
<dbReference type="PRINTS" id="PR00765">
    <property type="entry name" value="CRBOXYPTASEA"/>
</dbReference>
<dbReference type="CDD" id="cd00472">
    <property type="entry name" value="Ribosomal_L24e_L24"/>
    <property type="match status" value="1"/>
</dbReference>
<comment type="similarity">
    <text evidence="3 12">Belongs to the peptidase M14 family.</text>
</comment>
<evidence type="ECO:0000313" key="14">
    <source>
        <dbReference type="EMBL" id="CAF0749157.1"/>
    </source>
</evidence>
<dbReference type="Pfam" id="PF00246">
    <property type="entry name" value="Peptidase_M14"/>
    <property type="match status" value="1"/>
</dbReference>
<name>A0A813PI32_9BILA</name>
<comment type="similarity">
    <text evidence="2">Belongs to the eukaryotic ribosomal protein eL24 family.</text>
</comment>
<dbReference type="Proteomes" id="UP000681722">
    <property type="component" value="Unassembled WGS sequence"/>
</dbReference>
<protein>
    <recommendedName>
        <fullName evidence="11">Probable ribosome biogenesis protein RLP24</fullName>
    </recommendedName>
</protein>
<accession>A0A813PI32</accession>
<evidence type="ECO:0000259" key="13">
    <source>
        <dbReference type="PROSITE" id="PS52035"/>
    </source>
</evidence>
<keyword evidence="5" id="KW-0645">Protease</keyword>
<dbReference type="PROSITE" id="PS52035">
    <property type="entry name" value="PEPTIDASE_M14"/>
    <property type="match status" value="1"/>
</dbReference>
<dbReference type="SUPFAM" id="SSF53187">
    <property type="entry name" value="Zn-dependent exopeptidases"/>
    <property type="match status" value="1"/>
</dbReference>
<dbReference type="InterPro" id="IPR000834">
    <property type="entry name" value="Peptidase_M14"/>
</dbReference>
<dbReference type="Proteomes" id="UP000663829">
    <property type="component" value="Unassembled WGS sequence"/>
</dbReference>
<reference evidence="14" key="1">
    <citation type="submission" date="2021-02" db="EMBL/GenBank/DDBJ databases">
        <authorList>
            <person name="Nowell W R."/>
        </authorList>
    </citation>
    <scope>NUCLEOTIDE SEQUENCE</scope>
</reference>
<dbReference type="OrthoDB" id="521617at2759"/>
<dbReference type="Gene3D" id="2.30.170.20">
    <property type="entry name" value="Ribosomal protein L24e"/>
    <property type="match status" value="1"/>
</dbReference>
<keyword evidence="4" id="KW-0121">Carboxypeptidase</keyword>
<keyword evidence="8" id="KW-0378">Hydrolase</keyword>
<dbReference type="InterPro" id="IPR038797">
    <property type="entry name" value="Fltp"/>
</dbReference>
<dbReference type="FunFam" id="3.40.630.10:FF:000084">
    <property type="entry name" value="Carboxypeptidase B2"/>
    <property type="match status" value="1"/>
</dbReference>
<evidence type="ECO:0000313" key="15">
    <source>
        <dbReference type="EMBL" id="CAF3528426.1"/>
    </source>
</evidence>
<dbReference type="GO" id="GO:0008270">
    <property type="term" value="F:zinc ion binding"/>
    <property type="evidence" value="ECO:0007669"/>
    <property type="project" value="InterPro"/>
</dbReference>
<keyword evidence="6" id="KW-0479">Metal-binding</keyword>
<dbReference type="EMBL" id="CAJOBC010000060">
    <property type="protein sequence ID" value="CAF3528426.1"/>
    <property type="molecule type" value="Genomic_DNA"/>
</dbReference>
<evidence type="ECO:0000256" key="5">
    <source>
        <dbReference type="ARBA" id="ARBA00022670"/>
    </source>
</evidence>
<evidence type="ECO:0000256" key="1">
    <source>
        <dbReference type="ARBA" id="ARBA00001947"/>
    </source>
</evidence>
<dbReference type="SUPFAM" id="SSF57716">
    <property type="entry name" value="Glucocorticoid receptor-like (DNA-binding domain)"/>
    <property type="match status" value="1"/>
</dbReference>
<dbReference type="PROSITE" id="PS01073">
    <property type="entry name" value="RIBOSOMAL_L24E"/>
    <property type="match status" value="1"/>
</dbReference>
<evidence type="ECO:0000256" key="2">
    <source>
        <dbReference type="ARBA" id="ARBA00005647"/>
    </source>
</evidence>
<keyword evidence="16" id="KW-1185">Reference proteome</keyword>
<comment type="caution">
    <text evidence="14">The sequence shown here is derived from an EMBL/GenBank/DDBJ whole genome shotgun (WGS) entry which is preliminary data.</text>
</comment>
<evidence type="ECO:0000313" key="16">
    <source>
        <dbReference type="Proteomes" id="UP000663829"/>
    </source>
</evidence>
<keyword evidence="10" id="KW-0482">Metalloprotease</keyword>
<dbReference type="Pfam" id="PF22611">
    <property type="entry name" value="CFAP126"/>
    <property type="match status" value="1"/>
</dbReference>
<dbReference type="InterPro" id="IPR023442">
    <property type="entry name" value="Ribosomal_eL24_CS"/>
</dbReference>
<dbReference type="SMART" id="SM00746">
    <property type="entry name" value="TRASH"/>
    <property type="match status" value="1"/>
</dbReference>
<dbReference type="GO" id="GO:0005615">
    <property type="term" value="C:extracellular space"/>
    <property type="evidence" value="ECO:0007669"/>
    <property type="project" value="TreeGrafter"/>
</dbReference>
<dbReference type="Pfam" id="PF01246">
    <property type="entry name" value="Ribosomal_L24e"/>
    <property type="match status" value="1"/>
</dbReference>
<sequence length="657" mass="77215">MSRNYSANQYEKTFDSKRLQMYSIPKDQPGVHPKRVSTMNSTNFITDDSGRLLPGIQKNSRNPWGEFIGTWDLPKRIPDQFKNYVIYYRGTFKIIVSNVAEWNLNVIKRRQKRSVLEHSNPLDSVYLERFLTYREQQNWQKLLTKLSSTKKYVKLRPIGFTHENRTLTVVQISTKLNQSLKIKRTGVWIDAGIHAREWLSTGIANYFIIYLLTLKDKNKKVKDVLKYFDFYILPMMNPDGYEYSRKTVRLWRKNRSPIIYPDFRAFDKTCGYGVDLNRNFPFKWKTYPGARNPCQETYRGPSPASEAEVQSVIRFLTNRKKGHKSMHGQSDSYRSMHVYFSLHMYGRHWLLPWSYTRNSKPAGFSSILRRSAEAIKLMSGINNHSSYTVGQASLLLYPCGGTSIDFASTHMMHSFTIELPPQWVDLPLCIKNNRTEQKNCSIGFYAGEERIKIDGNEIFNGIIHYLWSLCYFCSSTIWPGHGIQFVRNDCKIFRFCRSKCHRAFKKKWNPRKSRWTKAHRKFTGKELTTDGIFDFEKRRNEPVKYNRELWQNTMKAMDKIDEIRTKRQSHHVMKRLRQGTLDRKAADMREVRDYIHLIRAPNANKPMEEIELVQKAMAKRVAAEKTGTTKTLFKGRKTPKIEVIMETSDTEMVAEEV</sequence>
<dbReference type="AlphaFoldDB" id="A0A813PI32"/>
<proteinExistence type="inferred from homology"/>
<comment type="cofactor">
    <cofactor evidence="1">
        <name>Zn(2+)</name>
        <dbReference type="ChEBI" id="CHEBI:29105"/>
    </cofactor>
</comment>
<evidence type="ECO:0000256" key="3">
    <source>
        <dbReference type="ARBA" id="ARBA00005988"/>
    </source>
</evidence>
<organism evidence="14 16">
    <name type="scientific">Didymodactylos carnosus</name>
    <dbReference type="NCBI Taxonomy" id="1234261"/>
    <lineage>
        <taxon>Eukaryota</taxon>
        <taxon>Metazoa</taxon>
        <taxon>Spiralia</taxon>
        <taxon>Gnathifera</taxon>
        <taxon>Rotifera</taxon>
        <taxon>Eurotatoria</taxon>
        <taxon>Bdelloidea</taxon>
        <taxon>Philodinida</taxon>
        <taxon>Philodinidae</taxon>
        <taxon>Didymodactylos</taxon>
    </lineage>
</organism>
<dbReference type="CDD" id="cd23705">
    <property type="entry name" value="Flattop"/>
    <property type="match status" value="1"/>
</dbReference>
<evidence type="ECO:0000256" key="12">
    <source>
        <dbReference type="PROSITE-ProRule" id="PRU01379"/>
    </source>
</evidence>